<name>A0A976MEH9_THEOR</name>
<evidence type="ECO:0000256" key="1">
    <source>
        <dbReference type="SAM" id="MobiDB-lite"/>
    </source>
</evidence>
<dbReference type="Proteomes" id="UP000244811">
    <property type="component" value="Chromosome 4"/>
</dbReference>
<dbReference type="PANTHER" id="PTHR14374">
    <property type="entry name" value="FOIE GRAS"/>
    <property type="match status" value="1"/>
</dbReference>
<dbReference type="PANTHER" id="PTHR14374:SF0">
    <property type="entry name" value="TRAFFICKING PROTEIN PARTICLE COMPLEX SUBUNIT 11"/>
    <property type="match status" value="1"/>
</dbReference>
<evidence type="ECO:0000313" key="2">
    <source>
        <dbReference type="EMBL" id="UKK03008.2"/>
    </source>
</evidence>
<feature type="region of interest" description="Disordered" evidence="1">
    <location>
        <begin position="116"/>
        <end position="138"/>
    </location>
</feature>
<dbReference type="EMBL" id="CP056072">
    <property type="protein sequence ID" value="UKK03008.2"/>
    <property type="molecule type" value="Genomic_DNA"/>
</dbReference>
<sequence>MDTLHNYMVSSPLPCVYFVISDKEQMKIYSLLSTFNKSRNLSKSERFYLKVVEKDKINEPTTNHANWFEKVVEEPTCVVYCSDWQKYKVESSKVLGTEMISDPSLVNILAKSSGSEKNISREQSKKDNQEEGEPLEPSVIRITSKNLEKLIREDIEMFLASSRKVNEKKSVPHKFLLLVTLNKNIKSPNKVIGGLKNLDPGEVCAVCVSCGMTDINSKLEKLEQMIYETSISYYEKKIKKITKSVMNIKSHIKVTMNEITEMYYILLNFKTGYLSEFLSNRKEAYSKYAICWSALRQMNVKKSLIDKTSIAFFTCLRMLDYLFYTSDIGSTFTIYGEYKEYLESMIKDRYRGLYYNLMYLVNYFIAYKLEQVALVDDRNSSVLMQQSSNYYKWTVSYLIKLRKHILDLSNPMVLDKEKKMYKVNPGEENYNKEWLNTKGINRKYYVPSGLNNVFYYEDGDYGHLYDEKNYGTDEMTENEFEFRGDSLELFQVLEEDRLENETIKLVIKSFKVYKNLNHANHLLYVYALLGDSFYLGNNCREALKIYIVTLKHILYNINFTQNYAALVKKYSQAVEIKGEGYTRDKSKSFHYVHVVHMLLYSELAYKNIQRSLYINVLSKVMVSLLMLLKVEKILPLIYELSNLPNNDSNNPNLTASKESLGEMMEEEDRMREGMTKESEMYKLILIKSMTTFISVYDKENSMQEYLDYLIEFFRKSTTTTVNVVNNPFDENVKHSNESSFDPLNGVSNDSKLILDKEGSVGDSDKAETSLSVDNKMEKSEGLSSKGENEAEEGVVVNLESCILLSKWSKSQYIYKYDNGIIEIIVNFQTDLNLKLKFSEGHLETSEGLLTFYYKTSQYSSNTFIIYTNQLNEVDERLEDELKKKESMVELPNDKRIILIIQMPFYVIKSMRIYGMILKTYYGDKMLINSIVLTDQYVINNYFKKLHYVINLGYYTSQLHLTNHFGNSRDDKDGKTLSNLIYLSLNESMNRRFLEVEGSNAMDILELMKLMNMNMKIKIFSKNVVRNFMTPITMVIIYNKRFHHLYSKFAYQLQVEHNDFYVYGKEGNEYVLWKTNLVEFDFNESLKHNEENQKPENIKLSQTCGDYKLYEYNNTEEAGMGECEMDEEMMKYINIYKNNYKVHVLYGLINVNNDIDNTVKFNLHIKGLSGGDEWKESPIRDTKKLLKKETKGNILMYSILEINVNSMINMNVNYKYYNNNMLLYINLINNTEIAYQLLKVNILYNNYILTDNNSKLHGYNENIRANENVNFAYVIEEYEKYNKEKKGENTIQIQITQYIEQKLNYPFNQMKNFLKFTTNKFISLEEKDSNKIQLKMKHKYVASLGKPVELEAEITNTTEETMEYEVTVKKENSEDKRGFILQGPLNLSLIALPKSSDTLKWTLIPTRCKIFKVPIVQVLNKLDSTKNTKVTSSISQIYVVP</sequence>
<gene>
    <name evidence="2" type="ORF">MACK_003110</name>
</gene>
<protein>
    <recommendedName>
        <fullName evidence="4">Trafficking protein particle complex subunit 11 domain-containing protein</fullName>
    </recommendedName>
</protein>
<feature type="compositionally biased region" description="Basic and acidic residues" evidence="1">
    <location>
        <begin position="118"/>
        <end position="129"/>
    </location>
</feature>
<evidence type="ECO:0000313" key="3">
    <source>
        <dbReference type="Proteomes" id="UP000244811"/>
    </source>
</evidence>
<organism evidence="2 3">
    <name type="scientific">Theileria orientalis</name>
    <dbReference type="NCBI Taxonomy" id="68886"/>
    <lineage>
        <taxon>Eukaryota</taxon>
        <taxon>Sar</taxon>
        <taxon>Alveolata</taxon>
        <taxon>Apicomplexa</taxon>
        <taxon>Aconoidasida</taxon>
        <taxon>Piroplasmida</taxon>
        <taxon>Theileriidae</taxon>
        <taxon>Theileria</taxon>
    </lineage>
</organism>
<evidence type="ECO:0008006" key="4">
    <source>
        <dbReference type="Google" id="ProtNLM"/>
    </source>
</evidence>
<feature type="region of interest" description="Disordered" evidence="1">
    <location>
        <begin position="756"/>
        <end position="789"/>
    </location>
</feature>
<feature type="compositionally biased region" description="Basic and acidic residues" evidence="1">
    <location>
        <begin position="756"/>
        <end position="767"/>
    </location>
</feature>
<reference evidence="2" key="1">
    <citation type="submission" date="2022-07" db="EMBL/GenBank/DDBJ databases">
        <title>Evaluation of T. orientalis genome assembly methods using nanopore sequencing and analysis of variation between genomes.</title>
        <authorList>
            <person name="Yam J."/>
            <person name="Micallef M.L."/>
            <person name="Liu M."/>
            <person name="Djordjevic S.P."/>
            <person name="Bogema D.R."/>
            <person name="Jenkins C."/>
        </authorList>
    </citation>
    <scope>NUCLEOTIDE SEQUENCE</scope>
    <source>
        <strain evidence="2">Goon Nure</strain>
    </source>
</reference>
<proteinExistence type="predicted"/>
<accession>A0A976MEH9</accession>